<dbReference type="GO" id="GO:0016020">
    <property type="term" value="C:membrane"/>
    <property type="evidence" value="ECO:0007669"/>
    <property type="project" value="UniProtKB-SubCell"/>
</dbReference>
<gene>
    <name evidence="10" type="primary">hpnI</name>
    <name evidence="10" type="ORF">K8I29_15040</name>
</gene>
<dbReference type="Pfam" id="PF13506">
    <property type="entry name" value="Glyco_transf_21"/>
    <property type="match status" value="1"/>
</dbReference>
<protein>
    <submittedName>
        <fullName evidence="10">Bacteriohopanetetrol glucosamine biosynthesis glycosyltransferase HpnI</fullName>
    </submittedName>
</protein>
<dbReference type="PANTHER" id="PTHR12726:SF0">
    <property type="entry name" value="CERAMIDE GLUCOSYLTRANSFERASE"/>
    <property type="match status" value="1"/>
</dbReference>
<reference evidence="10" key="1">
    <citation type="journal article" date="2021" name="bioRxiv">
        <title>Unraveling nitrogen, sulfur and carbon metabolic pathways and microbial community transcriptional responses to substrate deprivation and toxicity stresses in a bioreactor mimicking anoxic brackish coastal sediment conditions.</title>
        <authorList>
            <person name="Martins P.D."/>
            <person name="Echeveste M.J."/>
            <person name="Arshad A."/>
            <person name="Kurth J."/>
            <person name="Ouboter H."/>
            <person name="Jetten M.S.M."/>
            <person name="Welte C.U."/>
        </authorList>
    </citation>
    <scope>NUCLEOTIDE SEQUENCE</scope>
    <source>
        <strain evidence="10">MAG_39</strain>
    </source>
</reference>
<dbReference type="Proteomes" id="UP000705867">
    <property type="component" value="Unassembled WGS sequence"/>
</dbReference>
<feature type="transmembrane region" description="Helical" evidence="9">
    <location>
        <begin position="286"/>
        <end position="304"/>
    </location>
</feature>
<accession>A0A953JAF0</accession>
<organism evidence="10 11">
    <name type="scientific">Candidatus Nitrobium versatile</name>
    <dbReference type="NCBI Taxonomy" id="2884831"/>
    <lineage>
        <taxon>Bacteria</taxon>
        <taxon>Pseudomonadati</taxon>
        <taxon>Nitrospirota</taxon>
        <taxon>Nitrospiria</taxon>
        <taxon>Nitrospirales</taxon>
        <taxon>Nitrospiraceae</taxon>
        <taxon>Candidatus Nitrobium</taxon>
    </lineage>
</organism>
<keyword evidence="8 9" id="KW-0472">Membrane</keyword>
<dbReference type="NCBIfam" id="TIGR03472">
    <property type="entry name" value="HpnI"/>
    <property type="match status" value="1"/>
</dbReference>
<dbReference type="InterPro" id="IPR017835">
    <property type="entry name" value="Hopen-assoc_HpnI"/>
</dbReference>
<keyword evidence="5" id="KW-0808">Transferase</keyword>
<keyword evidence="7 9" id="KW-1133">Transmembrane helix</keyword>
<reference evidence="10" key="2">
    <citation type="submission" date="2021-08" db="EMBL/GenBank/DDBJ databases">
        <authorList>
            <person name="Dalcin Martins P."/>
        </authorList>
    </citation>
    <scope>NUCLEOTIDE SEQUENCE</scope>
    <source>
        <strain evidence="10">MAG_39</strain>
    </source>
</reference>
<dbReference type="Gene3D" id="3.90.550.10">
    <property type="entry name" value="Spore Coat Polysaccharide Biosynthesis Protein SpsA, Chain A"/>
    <property type="match status" value="1"/>
</dbReference>
<keyword evidence="6 9" id="KW-0812">Transmembrane</keyword>
<evidence type="ECO:0000313" key="10">
    <source>
        <dbReference type="EMBL" id="MBZ0157512.1"/>
    </source>
</evidence>
<keyword evidence="4" id="KW-0328">Glycosyltransferase</keyword>
<proteinExistence type="predicted"/>
<comment type="caution">
    <text evidence="10">The sequence shown here is derived from an EMBL/GenBank/DDBJ whole genome shotgun (WGS) entry which is preliminary data.</text>
</comment>
<evidence type="ECO:0000256" key="4">
    <source>
        <dbReference type="ARBA" id="ARBA00022676"/>
    </source>
</evidence>
<comment type="pathway">
    <text evidence="3">Sphingolipid metabolism.</text>
</comment>
<evidence type="ECO:0000256" key="5">
    <source>
        <dbReference type="ARBA" id="ARBA00022679"/>
    </source>
</evidence>
<evidence type="ECO:0000256" key="1">
    <source>
        <dbReference type="ARBA" id="ARBA00004141"/>
    </source>
</evidence>
<evidence type="ECO:0000313" key="11">
    <source>
        <dbReference type="Proteomes" id="UP000705867"/>
    </source>
</evidence>
<comment type="subcellular location">
    <subcellularLocation>
        <location evidence="1">Membrane</location>
        <topology evidence="1">Multi-pass membrane protein</topology>
    </subcellularLocation>
</comment>
<dbReference type="PANTHER" id="PTHR12726">
    <property type="entry name" value="CERAMIDE GLUCOSYLTRANSFERASE"/>
    <property type="match status" value="1"/>
</dbReference>
<dbReference type="GO" id="GO:0008120">
    <property type="term" value="F:ceramide glucosyltransferase activity"/>
    <property type="evidence" value="ECO:0007669"/>
    <property type="project" value="TreeGrafter"/>
</dbReference>
<evidence type="ECO:0000256" key="9">
    <source>
        <dbReference type="SAM" id="Phobius"/>
    </source>
</evidence>
<sequence length="396" mass="43158">MSFQDLAAALLLLLTAVSGAYGLFALYCVLAFFGKSEERPAEAPDMPVSVLKPMKGTDSELQENLLSFCGQEYGEYEILLGCMDPADPALVVAERAAAMGKGCPFRTVVSGRPLGVNQKVSNLQGLVELARYPFLAISDSDMRVDGKYLRTVAAEYQREENAGLVTSLYVIREPASAGAALESLTIALDFIPSVLVARRVEGVTFGLGASLFLSKKALGDIGGLPAVADYLADDYQIGNRLWKKGYTVVLSRYVMEDVAGAMSIRGYVTHQIRWARTYRACRPGGFLGYGVTHFLPLVLLLLAVKGLTPLSGVLLASVFVLRYGLAFAVYARVIRKRAWLKWLPLVPLKDLAGFFIWIGSFCGDSVSWRGDRYRIGRGGKIRPEGVRDASFPQTVK</sequence>
<dbReference type="InterPro" id="IPR025993">
    <property type="entry name" value="Ceramide_glucosylTrfase"/>
</dbReference>
<dbReference type="AlphaFoldDB" id="A0A953JAF0"/>
<evidence type="ECO:0000256" key="6">
    <source>
        <dbReference type="ARBA" id="ARBA00022692"/>
    </source>
</evidence>
<evidence type="ECO:0000256" key="8">
    <source>
        <dbReference type="ARBA" id="ARBA00023136"/>
    </source>
</evidence>
<feature type="transmembrane region" description="Helical" evidence="9">
    <location>
        <begin position="311"/>
        <end position="331"/>
    </location>
</feature>
<evidence type="ECO:0000256" key="2">
    <source>
        <dbReference type="ARBA" id="ARBA00004760"/>
    </source>
</evidence>
<name>A0A953JAF0_9BACT</name>
<dbReference type="InterPro" id="IPR029044">
    <property type="entry name" value="Nucleotide-diphossugar_trans"/>
</dbReference>
<dbReference type="EMBL" id="JAIOIV010000119">
    <property type="protein sequence ID" value="MBZ0157512.1"/>
    <property type="molecule type" value="Genomic_DNA"/>
</dbReference>
<dbReference type="GO" id="GO:0006679">
    <property type="term" value="P:glucosylceramide biosynthetic process"/>
    <property type="evidence" value="ECO:0007669"/>
    <property type="project" value="TreeGrafter"/>
</dbReference>
<comment type="pathway">
    <text evidence="2">Lipid metabolism; sphingolipid metabolism.</text>
</comment>
<evidence type="ECO:0000256" key="3">
    <source>
        <dbReference type="ARBA" id="ARBA00004991"/>
    </source>
</evidence>
<evidence type="ECO:0000256" key="7">
    <source>
        <dbReference type="ARBA" id="ARBA00022989"/>
    </source>
</evidence>
<dbReference type="SUPFAM" id="SSF53448">
    <property type="entry name" value="Nucleotide-diphospho-sugar transferases"/>
    <property type="match status" value="1"/>
</dbReference>